<evidence type="ECO:0000259" key="1">
    <source>
        <dbReference type="SMART" id="SM00849"/>
    </source>
</evidence>
<dbReference type="InterPro" id="IPR036388">
    <property type="entry name" value="WH-like_DNA-bd_sf"/>
</dbReference>
<dbReference type="Gene3D" id="3.60.15.10">
    <property type="entry name" value="Ribonuclease Z/Hydroxyacylglutathione hydrolase-like"/>
    <property type="match status" value="1"/>
</dbReference>
<feature type="domain" description="Metallo-beta-lactamase" evidence="1">
    <location>
        <begin position="38"/>
        <end position="212"/>
    </location>
</feature>
<keyword evidence="3" id="KW-1185">Reference proteome</keyword>
<dbReference type="EMBL" id="CP000449">
    <property type="protein sequence ID" value="ABI65152.1"/>
    <property type="molecule type" value="Genomic_DNA"/>
</dbReference>
<evidence type="ECO:0000313" key="2">
    <source>
        <dbReference type="EMBL" id="ABI65152.1"/>
    </source>
</evidence>
<dbReference type="eggNOG" id="COG0491">
    <property type="taxonomic scope" value="Bacteria"/>
</dbReference>
<dbReference type="KEGG" id="mmr:Mmar10_0859"/>
<dbReference type="Gene3D" id="1.10.10.10">
    <property type="entry name" value="Winged helix-like DNA-binding domain superfamily/Winged helix DNA-binding domain"/>
    <property type="match status" value="1"/>
</dbReference>
<accession>Q0ARD5</accession>
<dbReference type="STRING" id="394221.Mmar10_0859"/>
<dbReference type="InterPro" id="IPR036866">
    <property type="entry name" value="RibonucZ/Hydroxyglut_hydro"/>
</dbReference>
<dbReference type="PANTHER" id="PTHR23131:SF0">
    <property type="entry name" value="ENDORIBONUCLEASE LACTB2"/>
    <property type="match status" value="1"/>
</dbReference>
<name>Q0ARD5_MARMM</name>
<dbReference type="CDD" id="cd16278">
    <property type="entry name" value="metallo-hydrolase-like_MBL-fold"/>
    <property type="match status" value="1"/>
</dbReference>
<gene>
    <name evidence="2" type="ordered locus">Mmar10_0859</name>
</gene>
<organism evidence="2 3">
    <name type="scientific">Maricaulis maris (strain MCS10)</name>
    <name type="common">Caulobacter maris</name>
    <dbReference type="NCBI Taxonomy" id="394221"/>
    <lineage>
        <taxon>Bacteria</taxon>
        <taxon>Pseudomonadati</taxon>
        <taxon>Pseudomonadota</taxon>
        <taxon>Alphaproteobacteria</taxon>
        <taxon>Maricaulales</taxon>
        <taxon>Maricaulaceae</taxon>
        <taxon>Maricaulis</taxon>
    </lineage>
</organism>
<dbReference type="SUPFAM" id="SSF56281">
    <property type="entry name" value="Metallo-hydrolase/oxidoreductase"/>
    <property type="match status" value="1"/>
</dbReference>
<dbReference type="InterPro" id="IPR041516">
    <property type="entry name" value="LACTB2_WH"/>
</dbReference>
<dbReference type="OrthoDB" id="9788263at2"/>
<sequence>MSSIPFVRDFDFEYGRCDTLSPLIRRVVAPNPGPFTFTGTGVYIIGHGSVAVIDPGPVDPDHIAALDAALEGETVSHVFVTHHHLDHSPLAHPLAEKHGAKVYGFGPQQTAPAGGEVRLEAGDDVGFQPDIQIIDGQVFQGEGWSLQALHTPGHTSNHVCYALLEENTLFSGDHVMAWSTSVISPPDGHMGDYLYQLGRMRDRDFDRLWPTHGPAIESPSAFIQAYIDHRLAREDQILACLADGHTTIREMVEVMYVDVDKRLHPAAAHSVLAHVIHLVELGKVASDTADPIGLTATFRLADAA</sequence>
<dbReference type="InterPro" id="IPR050662">
    <property type="entry name" value="Sec-metab_biosynth-thioest"/>
</dbReference>
<proteinExistence type="predicted"/>
<dbReference type="InterPro" id="IPR001279">
    <property type="entry name" value="Metallo-B-lactamas"/>
</dbReference>
<dbReference type="HOGENOM" id="CLU_048478_2_1_5"/>
<protein>
    <submittedName>
        <fullName evidence="2">Beta-lactamase domain protein</fullName>
    </submittedName>
</protein>
<dbReference type="RefSeq" id="WP_011642799.1">
    <property type="nucleotide sequence ID" value="NC_008347.1"/>
</dbReference>
<dbReference type="Pfam" id="PF00753">
    <property type="entry name" value="Lactamase_B"/>
    <property type="match status" value="1"/>
</dbReference>
<dbReference type="AlphaFoldDB" id="Q0ARD5"/>
<dbReference type="SMART" id="SM00849">
    <property type="entry name" value="Lactamase_B"/>
    <property type="match status" value="1"/>
</dbReference>
<reference evidence="2 3" key="1">
    <citation type="submission" date="2006-08" db="EMBL/GenBank/DDBJ databases">
        <title>Complete sequence of Maricaulis maris MCS10.</title>
        <authorList>
            <consortium name="US DOE Joint Genome Institute"/>
            <person name="Copeland A."/>
            <person name="Lucas S."/>
            <person name="Lapidus A."/>
            <person name="Barry K."/>
            <person name="Detter J.C."/>
            <person name="Glavina del Rio T."/>
            <person name="Hammon N."/>
            <person name="Israni S."/>
            <person name="Dalin E."/>
            <person name="Tice H."/>
            <person name="Pitluck S."/>
            <person name="Saunders E."/>
            <person name="Brettin T."/>
            <person name="Bruce D."/>
            <person name="Han C."/>
            <person name="Tapia R."/>
            <person name="Gilna P."/>
            <person name="Schmutz J."/>
            <person name="Larimer F."/>
            <person name="Land M."/>
            <person name="Hauser L."/>
            <person name="Kyrpides N."/>
            <person name="Mikhailova N."/>
            <person name="Viollier P."/>
            <person name="Stephens C."/>
            <person name="Richardson P."/>
        </authorList>
    </citation>
    <scope>NUCLEOTIDE SEQUENCE [LARGE SCALE GENOMIC DNA]</scope>
    <source>
        <strain evidence="2 3">MCS10</strain>
    </source>
</reference>
<evidence type="ECO:0000313" key="3">
    <source>
        <dbReference type="Proteomes" id="UP000001964"/>
    </source>
</evidence>
<dbReference type="PANTHER" id="PTHR23131">
    <property type="entry name" value="ENDORIBONUCLEASE LACTB2"/>
    <property type="match status" value="1"/>
</dbReference>
<dbReference type="Proteomes" id="UP000001964">
    <property type="component" value="Chromosome"/>
</dbReference>
<dbReference type="Pfam" id="PF17778">
    <property type="entry name" value="WHD_BLACT"/>
    <property type="match status" value="1"/>
</dbReference>